<sequence length="530" mass="59631">MYIVQCKEDKHFILLDNKYVICDHNTVKLEDCVAFLYGGKTYRGVVKKIGDDPEEMYHDYKSRTEVQYTIKKEATSPKKKRKSKQNLPRIKNKKTKKSVPVKSPTEILKEQKYFPKRMSSDKAICLERILTRDENYLRRQSGCHLSPTKQTDFSIDSKGEESFFFVSEKEEAAAKAEESINRMIERLQNSSKAAAPDTDAIENDDDILVQPPEEISVLKQGKFNRGGGDHSNGTRTTRAGDTADTAETYGNDNTLGDSNQSQGRYILRQRKPTVAKTNDSQTSITELMNQSSEYEGSFSAENSNSDTEDDNFENGIGFNSGNLSKRRTSNGRLNSKNPITVSVSHTSGSGVSEAGIILHSHDNRSSSRNELIQSSSRSGPKGPSEDQLFGKNYPNAKMELIEDDIWCKAELLTAAEYYSRSPCECARKLMVGTFREHAISNGVLSVPRRSRQSNRNSGPAIVPLREMLHGRAIRAIIAFTEKRMAEKSAKWPNTPTTKIRSEMQHLCRDVRKARKRATELGIPYEYGFGV</sequence>
<comment type="caution">
    <text evidence="1">The sequence shown here is derived from an EMBL/GenBank/DDBJ whole genome shotgun (WGS) entry which is preliminary data.</text>
</comment>
<dbReference type="EMBL" id="CM056743">
    <property type="protein sequence ID" value="KAJ8669433.1"/>
    <property type="molecule type" value="Genomic_DNA"/>
</dbReference>
<reference evidence="1" key="1">
    <citation type="submission" date="2023-04" db="EMBL/GenBank/DDBJ databases">
        <title>A chromosome-level genome assembly of the parasitoid wasp Eretmocerus hayati.</title>
        <authorList>
            <person name="Zhong Y."/>
            <person name="Liu S."/>
            <person name="Liu Y."/>
        </authorList>
    </citation>
    <scope>NUCLEOTIDE SEQUENCE</scope>
    <source>
        <strain evidence="1">ZJU_SS_LIU_2023</strain>
    </source>
</reference>
<keyword evidence="2" id="KW-1185">Reference proteome</keyword>
<evidence type="ECO:0000313" key="1">
    <source>
        <dbReference type="EMBL" id="KAJ8669433.1"/>
    </source>
</evidence>
<organism evidence="1 2">
    <name type="scientific">Eretmocerus hayati</name>
    <dbReference type="NCBI Taxonomy" id="131215"/>
    <lineage>
        <taxon>Eukaryota</taxon>
        <taxon>Metazoa</taxon>
        <taxon>Ecdysozoa</taxon>
        <taxon>Arthropoda</taxon>
        <taxon>Hexapoda</taxon>
        <taxon>Insecta</taxon>
        <taxon>Pterygota</taxon>
        <taxon>Neoptera</taxon>
        <taxon>Endopterygota</taxon>
        <taxon>Hymenoptera</taxon>
        <taxon>Apocrita</taxon>
        <taxon>Proctotrupomorpha</taxon>
        <taxon>Chalcidoidea</taxon>
        <taxon>Aphelinidae</taxon>
        <taxon>Aphelininae</taxon>
        <taxon>Eretmocerus</taxon>
    </lineage>
</organism>
<accession>A0ACC2NES7</accession>
<name>A0ACC2NES7_9HYME</name>
<dbReference type="Proteomes" id="UP001239111">
    <property type="component" value="Chromosome 3"/>
</dbReference>
<evidence type="ECO:0000313" key="2">
    <source>
        <dbReference type="Proteomes" id="UP001239111"/>
    </source>
</evidence>
<proteinExistence type="predicted"/>
<protein>
    <submittedName>
        <fullName evidence="1">Uncharacterized protein</fullName>
    </submittedName>
</protein>
<gene>
    <name evidence="1" type="ORF">QAD02_000692</name>
</gene>